<evidence type="ECO:0000256" key="2">
    <source>
        <dbReference type="ARBA" id="ARBA00022801"/>
    </source>
</evidence>
<dbReference type="Proteomes" id="UP000185596">
    <property type="component" value="Unassembled WGS sequence"/>
</dbReference>
<protein>
    <recommendedName>
        <fullName evidence="3">Thioesterase TesA-like domain-containing protein</fullName>
    </recommendedName>
</protein>
<keyword evidence="5" id="KW-1185">Reference proteome</keyword>
<name>A0A1Q8CK14_9PSEU</name>
<dbReference type="RefSeq" id="WP_075128345.1">
    <property type="nucleotide sequence ID" value="NZ_MSIE01000050.1"/>
</dbReference>
<gene>
    <name evidence="4" type="ORF">BU204_25805</name>
</gene>
<dbReference type="SUPFAM" id="SSF53474">
    <property type="entry name" value="alpha/beta-Hydrolases"/>
    <property type="match status" value="1"/>
</dbReference>
<dbReference type="GO" id="GO:0008610">
    <property type="term" value="P:lipid biosynthetic process"/>
    <property type="evidence" value="ECO:0007669"/>
    <property type="project" value="TreeGrafter"/>
</dbReference>
<dbReference type="InterPro" id="IPR012223">
    <property type="entry name" value="TEII"/>
</dbReference>
<dbReference type="InterPro" id="IPR020802">
    <property type="entry name" value="TesA-like"/>
</dbReference>
<dbReference type="GO" id="GO:0016787">
    <property type="term" value="F:hydrolase activity"/>
    <property type="evidence" value="ECO:0007669"/>
    <property type="project" value="UniProtKB-KW"/>
</dbReference>
<dbReference type="InterPro" id="IPR029058">
    <property type="entry name" value="AB_hydrolase_fold"/>
</dbReference>
<keyword evidence="2" id="KW-0378">Hydrolase</keyword>
<sequence length="246" mass="26452">MSSTVRPRPTHLVCLPYAGGSATTFRGWQEELGGLATVQAISLPGRADRWHLPLPENLHQLADDLAEELVDDPRTPLALFGHSLGGLLAFELTRRLVAAGRAPRLLVVAACEPPSLPRPANGVHTLPDDEFLTWVRAMGATPPDVLDNDELLSILLPVLRADAALGETYRYRPAPPLPVPIATIAGREDDDAAPETMAGWAAETDQPIREFQVDGGHMFVEHNRAAVLDAVRSALAVAGPVAERSR</sequence>
<dbReference type="STRING" id="1912961.BU204_25805"/>
<evidence type="ECO:0000256" key="1">
    <source>
        <dbReference type="ARBA" id="ARBA00007169"/>
    </source>
</evidence>
<dbReference type="Pfam" id="PF00975">
    <property type="entry name" value="Thioesterase"/>
    <property type="match status" value="1"/>
</dbReference>
<proteinExistence type="inferred from homology"/>
<organism evidence="4 5">
    <name type="scientific">Actinophytocola xanthii</name>
    <dbReference type="NCBI Taxonomy" id="1912961"/>
    <lineage>
        <taxon>Bacteria</taxon>
        <taxon>Bacillati</taxon>
        <taxon>Actinomycetota</taxon>
        <taxon>Actinomycetes</taxon>
        <taxon>Pseudonocardiales</taxon>
        <taxon>Pseudonocardiaceae</taxon>
    </lineage>
</organism>
<dbReference type="PANTHER" id="PTHR11487">
    <property type="entry name" value="THIOESTERASE"/>
    <property type="match status" value="1"/>
</dbReference>
<dbReference type="OrthoDB" id="4169718at2"/>
<accession>A0A1Q8CK14</accession>
<dbReference type="PANTHER" id="PTHR11487:SF0">
    <property type="entry name" value="S-ACYL FATTY ACID SYNTHASE THIOESTERASE, MEDIUM CHAIN"/>
    <property type="match status" value="1"/>
</dbReference>
<feature type="domain" description="Thioesterase TesA-like" evidence="3">
    <location>
        <begin position="13"/>
        <end position="235"/>
    </location>
</feature>
<reference evidence="4 5" key="1">
    <citation type="submission" date="2016-12" db="EMBL/GenBank/DDBJ databases">
        <title>The draft genome sequence of Actinophytocola sp. 11-183.</title>
        <authorList>
            <person name="Wang W."/>
            <person name="Yuan L."/>
        </authorList>
    </citation>
    <scope>NUCLEOTIDE SEQUENCE [LARGE SCALE GENOMIC DNA]</scope>
    <source>
        <strain evidence="4 5">11-183</strain>
    </source>
</reference>
<evidence type="ECO:0000313" key="5">
    <source>
        <dbReference type="Proteomes" id="UP000185596"/>
    </source>
</evidence>
<dbReference type="AlphaFoldDB" id="A0A1Q8CK14"/>
<evidence type="ECO:0000313" key="4">
    <source>
        <dbReference type="EMBL" id="OLF14708.1"/>
    </source>
</evidence>
<dbReference type="Gene3D" id="3.40.50.1820">
    <property type="entry name" value="alpha/beta hydrolase"/>
    <property type="match status" value="1"/>
</dbReference>
<dbReference type="SMART" id="SM00824">
    <property type="entry name" value="PKS_TE"/>
    <property type="match status" value="1"/>
</dbReference>
<comment type="caution">
    <text evidence="4">The sequence shown here is derived from an EMBL/GenBank/DDBJ whole genome shotgun (WGS) entry which is preliminary data.</text>
</comment>
<dbReference type="InterPro" id="IPR001031">
    <property type="entry name" value="Thioesterase"/>
</dbReference>
<dbReference type="EMBL" id="MSIE01000050">
    <property type="protein sequence ID" value="OLF14708.1"/>
    <property type="molecule type" value="Genomic_DNA"/>
</dbReference>
<comment type="similarity">
    <text evidence="1">Belongs to the thioesterase family.</text>
</comment>
<evidence type="ECO:0000259" key="3">
    <source>
        <dbReference type="SMART" id="SM00824"/>
    </source>
</evidence>